<accession>A0A1K0GM57</accession>
<organism evidence="2 3">
    <name type="scientific">Ustilago bromivora</name>
    <dbReference type="NCBI Taxonomy" id="307758"/>
    <lineage>
        <taxon>Eukaryota</taxon>
        <taxon>Fungi</taxon>
        <taxon>Dikarya</taxon>
        <taxon>Basidiomycota</taxon>
        <taxon>Ustilaginomycotina</taxon>
        <taxon>Ustilaginomycetes</taxon>
        <taxon>Ustilaginales</taxon>
        <taxon>Ustilaginaceae</taxon>
        <taxon>Ustilago</taxon>
    </lineage>
</organism>
<gene>
    <name evidence="2" type="ORF">UBRO_20571</name>
</gene>
<dbReference type="EMBL" id="LT558120">
    <property type="protein sequence ID" value="SAM79928.1"/>
    <property type="molecule type" value="Genomic_DNA"/>
</dbReference>
<protein>
    <submittedName>
        <fullName evidence="2">Uncharacterized protein</fullName>
    </submittedName>
</protein>
<feature type="region of interest" description="Disordered" evidence="1">
    <location>
        <begin position="120"/>
        <end position="148"/>
    </location>
</feature>
<evidence type="ECO:0000256" key="1">
    <source>
        <dbReference type="SAM" id="MobiDB-lite"/>
    </source>
</evidence>
<proteinExistence type="predicted"/>
<name>A0A1K0GM57_9BASI</name>
<sequence length="148" mass="17552">MEVEHPDPQFDGFYVHQSYDALHLRANEGYKLVKHSAKAPPALWSKKREEYMQRYKESLDEKVAEAKCVKNNAKNLEHYYARKASMTVEEKMAKRSKEAVMAREWLERFKDDPDFKKRKSMADKRYRVKKKAARDQAKLSSSHHTLDM</sequence>
<reference evidence="3" key="1">
    <citation type="submission" date="2016-04" db="EMBL/GenBank/DDBJ databases">
        <authorList>
            <person name="Guldener U."/>
            <person name="Guldener U."/>
        </authorList>
    </citation>
    <scope>NUCLEOTIDE SEQUENCE [LARGE SCALE GENOMIC DNA]</scope>
    <source>
        <strain evidence="3">UB2112</strain>
    </source>
</reference>
<evidence type="ECO:0000313" key="2">
    <source>
        <dbReference type="EMBL" id="SAM79928.1"/>
    </source>
</evidence>
<feature type="compositionally biased region" description="Polar residues" evidence="1">
    <location>
        <begin position="138"/>
        <end position="148"/>
    </location>
</feature>
<dbReference type="AlphaFoldDB" id="A0A1K0GM57"/>
<dbReference type="Proteomes" id="UP000179920">
    <property type="component" value="Chromosome IV"/>
</dbReference>
<evidence type="ECO:0000313" key="3">
    <source>
        <dbReference type="Proteomes" id="UP000179920"/>
    </source>
</evidence>